<dbReference type="Proteomes" id="UP000054166">
    <property type="component" value="Unassembled WGS sequence"/>
</dbReference>
<gene>
    <name evidence="1" type="ORF">PILCRDRAFT_816866</name>
</gene>
<accession>A0A0C3C7N0</accession>
<proteinExistence type="predicted"/>
<dbReference type="EMBL" id="KN832984">
    <property type="protein sequence ID" value="KIM85667.1"/>
    <property type="molecule type" value="Genomic_DNA"/>
</dbReference>
<protein>
    <submittedName>
        <fullName evidence="1">Uncharacterized protein</fullName>
    </submittedName>
</protein>
<evidence type="ECO:0000313" key="1">
    <source>
        <dbReference type="EMBL" id="KIM85667.1"/>
    </source>
</evidence>
<dbReference type="InParanoid" id="A0A0C3C7N0"/>
<organism evidence="1 2">
    <name type="scientific">Piloderma croceum (strain F 1598)</name>
    <dbReference type="NCBI Taxonomy" id="765440"/>
    <lineage>
        <taxon>Eukaryota</taxon>
        <taxon>Fungi</taxon>
        <taxon>Dikarya</taxon>
        <taxon>Basidiomycota</taxon>
        <taxon>Agaricomycotina</taxon>
        <taxon>Agaricomycetes</taxon>
        <taxon>Agaricomycetidae</taxon>
        <taxon>Atheliales</taxon>
        <taxon>Atheliaceae</taxon>
        <taxon>Piloderma</taxon>
    </lineage>
</organism>
<reference evidence="2" key="2">
    <citation type="submission" date="2015-01" db="EMBL/GenBank/DDBJ databases">
        <title>Evolutionary Origins and Diversification of the Mycorrhizal Mutualists.</title>
        <authorList>
            <consortium name="DOE Joint Genome Institute"/>
            <consortium name="Mycorrhizal Genomics Consortium"/>
            <person name="Kohler A."/>
            <person name="Kuo A."/>
            <person name="Nagy L.G."/>
            <person name="Floudas D."/>
            <person name="Copeland A."/>
            <person name="Barry K.W."/>
            <person name="Cichocki N."/>
            <person name="Veneault-Fourrey C."/>
            <person name="LaButti K."/>
            <person name="Lindquist E.A."/>
            <person name="Lipzen A."/>
            <person name="Lundell T."/>
            <person name="Morin E."/>
            <person name="Murat C."/>
            <person name="Riley R."/>
            <person name="Ohm R."/>
            <person name="Sun H."/>
            <person name="Tunlid A."/>
            <person name="Henrissat B."/>
            <person name="Grigoriev I.V."/>
            <person name="Hibbett D.S."/>
            <person name="Martin F."/>
        </authorList>
    </citation>
    <scope>NUCLEOTIDE SEQUENCE [LARGE SCALE GENOMIC DNA]</scope>
    <source>
        <strain evidence="2">F 1598</strain>
    </source>
</reference>
<evidence type="ECO:0000313" key="2">
    <source>
        <dbReference type="Proteomes" id="UP000054166"/>
    </source>
</evidence>
<name>A0A0C3C7N0_PILCF</name>
<dbReference type="AlphaFoldDB" id="A0A0C3C7N0"/>
<feature type="non-terminal residue" evidence="1">
    <location>
        <position position="59"/>
    </location>
</feature>
<dbReference type="HOGENOM" id="CLU_2967368_0_0_1"/>
<sequence>MKRRGIVMRTICTENPWTPERAALIPLPLSLVSLKAELADYNISRLVMQLQMSLADDQI</sequence>
<reference evidence="1 2" key="1">
    <citation type="submission" date="2014-04" db="EMBL/GenBank/DDBJ databases">
        <authorList>
            <consortium name="DOE Joint Genome Institute"/>
            <person name="Kuo A."/>
            <person name="Tarkka M."/>
            <person name="Buscot F."/>
            <person name="Kohler A."/>
            <person name="Nagy L.G."/>
            <person name="Floudas D."/>
            <person name="Copeland A."/>
            <person name="Barry K.W."/>
            <person name="Cichocki N."/>
            <person name="Veneault-Fourrey C."/>
            <person name="LaButti K."/>
            <person name="Lindquist E.A."/>
            <person name="Lipzen A."/>
            <person name="Lundell T."/>
            <person name="Morin E."/>
            <person name="Murat C."/>
            <person name="Sun H."/>
            <person name="Tunlid A."/>
            <person name="Henrissat B."/>
            <person name="Grigoriev I.V."/>
            <person name="Hibbett D.S."/>
            <person name="Martin F."/>
            <person name="Nordberg H.P."/>
            <person name="Cantor M.N."/>
            <person name="Hua S.X."/>
        </authorList>
    </citation>
    <scope>NUCLEOTIDE SEQUENCE [LARGE SCALE GENOMIC DNA]</scope>
    <source>
        <strain evidence="1 2">F 1598</strain>
    </source>
</reference>
<keyword evidence="2" id="KW-1185">Reference proteome</keyword>